<sequence>MRRNDRKTRRTVLRFMSKARRICTMKSTNQPCQNEVLMTKTVNYSPEMVSQMVEMAPLNLEKAKILAPKIGRSVRSIIAKAKREGIEYVSVKPVAKRVKGLTKADLVKAISSKVGADLEGLEKAPAVTLGRLLECL</sequence>
<name>A0A382Q1V1_9ZZZZ</name>
<protein>
    <submittedName>
        <fullName evidence="1">Uncharacterized protein</fullName>
    </submittedName>
</protein>
<accession>A0A382Q1V1</accession>
<dbReference type="EMBL" id="UINC01111391">
    <property type="protein sequence ID" value="SVC79573.1"/>
    <property type="molecule type" value="Genomic_DNA"/>
</dbReference>
<proteinExistence type="predicted"/>
<evidence type="ECO:0000313" key="1">
    <source>
        <dbReference type="EMBL" id="SVC79573.1"/>
    </source>
</evidence>
<reference evidence="1" key="1">
    <citation type="submission" date="2018-05" db="EMBL/GenBank/DDBJ databases">
        <authorList>
            <person name="Lanie J.A."/>
            <person name="Ng W.-L."/>
            <person name="Kazmierczak K.M."/>
            <person name="Andrzejewski T.M."/>
            <person name="Davidsen T.M."/>
            <person name="Wayne K.J."/>
            <person name="Tettelin H."/>
            <person name="Glass J.I."/>
            <person name="Rusch D."/>
            <person name="Podicherti R."/>
            <person name="Tsui H.-C.T."/>
            <person name="Winkler M.E."/>
        </authorList>
    </citation>
    <scope>NUCLEOTIDE SEQUENCE</scope>
</reference>
<gene>
    <name evidence="1" type="ORF">METZ01_LOCUS332427</name>
</gene>
<organism evidence="1">
    <name type="scientific">marine metagenome</name>
    <dbReference type="NCBI Taxonomy" id="408172"/>
    <lineage>
        <taxon>unclassified sequences</taxon>
        <taxon>metagenomes</taxon>
        <taxon>ecological metagenomes</taxon>
    </lineage>
</organism>
<dbReference type="AlphaFoldDB" id="A0A382Q1V1"/>